<evidence type="ECO:0000313" key="7">
    <source>
        <dbReference type="EMBL" id="NOK38903.1"/>
    </source>
</evidence>
<organism evidence="7 8">
    <name type="scientific">Corallococcus exercitus</name>
    <dbReference type="NCBI Taxonomy" id="2316736"/>
    <lineage>
        <taxon>Bacteria</taxon>
        <taxon>Pseudomonadati</taxon>
        <taxon>Myxococcota</taxon>
        <taxon>Myxococcia</taxon>
        <taxon>Myxococcales</taxon>
        <taxon>Cystobacterineae</taxon>
        <taxon>Myxococcaceae</taxon>
        <taxon>Corallococcus</taxon>
    </lineage>
</organism>
<feature type="domain" description="Carrier" evidence="6">
    <location>
        <begin position="947"/>
        <end position="1022"/>
    </location>
</feature>
<dbReference type="SUPFAM" id="SSF52777">
    <property type="entry name" value="CoA-dependent acyltransferases"/>
    <property type="match status" value="4"/>
</dbReference>
<feature type="region of interest" description="Disordered" evidence="5">
    <location>
        <begin position="2631"/>
        <end position="2656"/>
    </location>
</feature>
<dbReference type="InterPro" id="IPR036736">
    <property type="entry name" value="ACP-like_sf"/>
</dbReference>
<evidence type="ECO:0000256" key="5">
    <source>
        <dbReference type="SAM" id="MobiDB-lite"/>
    </source>
</evidence>
<dbReference type="InterPro" id="IPR001242">
    <property type="entry name" value="Condensation_dom"/>
</dbReference>
<dbReference type="PANTHER" id="PTHR45527">
    <property type="entry name" value="NONRIBOSOMAL PEPTIDE SYNTHETASE"/>
    <property type="match status" value="1"/>
</dbReference>
<comment type="caution">
    <text evidence="7">The sequence shown here is derived from an EMBL/GenBank/DDBJ whole genome shotgun (WGS) entry which is preliminary data.</text>
</comment>
<dbReference type="Pfam" id="PF00550">
    <property type="entry name" value="PP-binding"/>
    <property type="match status" value="2"/>
</dbReference>
<dbReference type="CDD" id="cd17646">
    <property type="entry name" value="A_NRPS_AB3403-like"/>
    <property type="match status" value="1"/>
</dbReference>
<dbReference type="SMART" id="SM00823">
    <property type="entry name" value="PKS_PP"/>
    <property type="match status" value="2"/>
</dbReference>
<dbReference type="Gene3D" id="2.30.38.10">
    <property type="entry name" value="Luciferase, Domain 3"/>
    <property type="match status" value="3"/>
</dbReference>
<evidence type="ECO:0000256" key="3">
    <source>
        <dbReference type="ARBA" id="ARBA00022450"/>
    </source>
</evidence>
<dbReference type="FunFam" id="2.30.38.10:FF:000001">
    <property type="entry name" value="Non-ribosomal peptide synthetase PvdI"/>
    <property type="match status" value="3"/>
</dbReference>
<dbReference type="Gene3D" id="1.10.1200.10">
    <property type="entry name" value="ACP-like"/>
    <property type="match status" value="1"/>
</dbReference>
<dbReference type="Gene3D" id="3.40.50.1820">
    <property type="entry name" value="alpha/beta hydrolase"/>
    <property type="match status" value="1"/>
</dbReference>
<comment type="similarity">
    <text evidence="2">Belongs to the ATP-dependent AMP-binding enzyme family.</text>
</comment>
<dbReference type="Pfam" id="PF00668">
    <property type="entry name" value="Condensation"/>
    <property type="match status" value="2"/>
</dbReference>
<dbReference type="InterPro" id="IPR009081">
    <property type="entry name" value="PP-bd_ACP"/>
</dbReference>
<dbReference type="NCBIfam" id="NF003417">
    <property type="entry name" value="PRK04813.1"/>
    <property type="match status" value="3"/>
</dbReference>
<dbReference type="GO" id="GO:0072330">
    <property type="term" value="P:monocarboxylic acid biosynthetic process"/>
    <property type="evidence" value="ECO:0007669"/>
    <property type="project" value="UniProtKB-ARBA"/>
</dbReference>
<evidence type="ECO:0000256" key="1">
    <source>
        <dbReference type="ARBA" id="ARBA00001957"/>
    </source>
</evidence>
<dbReference type="InterPro" id="IPR020845">
    <property type="entry name" value="AMP-binding_CS"/>
</dbReference>
<dbReference type="Proteomes" id="UP000563426">
    <property type="component" value="Unassembled WGS sequence"/>
</dbReference>
<dbReference type="InterPro" id="IPR006162">
    <property type="entry name" value="Ppantetheine_attach_site"/>
</dbReference>
<dbReference type="Pfam" id="PF00501">
    <property type="entry name" value="AMP-binding"/>
    <property type="match status" value="3"/>
</dbReference>
<dbReference type="GO" id="GO:0005829">
    <property type="term" value="C:cytosol"/>
    <property type="evidence" value="ECO:0007669"/>
    <property type="project" value="TreeGrafter"/>
</dbReference>
<dbReference type="FunFam" id="1.10.1200.10:FF:000005">
    <property type="entry name" value="Nonribosomal peptide synthetase 1"/>
    <property type="match status" value="1"/>
</dbReference>
<dbReference type="Gene3D" id="3.30.559.30">
    <property type="entry name" value="Nonribosomal peptide synthetase, condensation domain"/>
    <property type="match status" value="2"/>
</dbReference>
<keyword evidence="8" id="KW-1185">Reference proteome</keyword>
<dbReference type="Gene3D" id="3.30.300.30">
    <property type="match status" value="3"/>
</dbReference>
<dbReference type="PROSITE" id="PS50075">
    <property type="entry name" value="CARRIER"/>
    <property type="match status" value="2"/>
</dbReference>
<dbReference type="InterPro" id="IPR025110">
    <property type="entry name" value="AMP-bd_C"/>
</dbReference>
<dbReference type="GO" id="GO:0031177">
    <property type="term" value="F:phosphopantetheine binding"/>
    <property type="evidence" value="ECO:0007669"/>
    <property type="project" value="InterPro"/>
</dbReference>
<feature type="non-terminal residue" evidence="7">
    <location>
        <position position="1"/>
    </location>
</feature>
<dbReference type="InterPro" id="IPR023213">
    <property type="entry name" value="CAT-like_dom_sf"/>
</dbReference>
<dbReference type="CDD" id="cd05930">
    <property type="entry name" value="A_NRPS"/>
    <property type="match status" value="2"/>
</dbReference>
<dbReference type="Pfam" id="PF13193">
    <property type="entry name" value="AMP-binding_C"/>
    <property type="match status" value="3"/>
</dbReference>
<dbReference type="GO" id="GO:0043041">
    <property type="term" value="P:amino acid activation for nonribosomal peptide biosynthetic process"/>
    <property type="evidence" value="ECO:0007669"/>
    <property type="project" value="TreeGrafter"/>
</dbReference>
<dbReference type="InterPro" id="IPR029058">
    <property type="entry name" value="AB_hydrolase_fold"/>
</dbReference>
<feature type="non-terminal residue" evidence="7">
    <location>
        <position position="2656"/>
    </location>
</feature>
<dbReference type="FunFam" id="3.40.50.12780:FF:000012">
    <property type="entry name" value="Non-ribosomal peptide synthetase"/>
    <property type="match status" value="3"/>
</dbReference>
<accession>A0A7Y4NWZ8</accession>
<evidence type="ECO:0000259" key="6">
    <source>
        <dbReference type="PROSITE" id="PS50075"/>
    </source>
</evidence>
<dbReference type="InterPro" id="IPR020806">
    <property type="entry name" value="PKS_PP-bd"/>
</dbReference>
<protein>
    <submittedName>
        <fullName evidence="7">Amino acid adenylation domain-containing protein</fullName>
    </submittedName>
</protein>
<dbReference type="Gene3D" id="3.40.50.980">
    <property type="match status" value="6"/>
</dbReference>
<dbReference type="PANTHER" id="PTHR45527:SF1">
    <property type="entry name" value="FATTY ACID SYNTHASE"/>
    <property type="match status" value="1"/>
</dbReference>
<dbReference type="FunFam" id="3.40.50.980:FF:000002">
    <property type="entry name" value="Enterobactin synthetase component F"/>
    <property type="match status" value="1"/>
</dbReference>
<dbReference type="PROSITE" id="PS00455">
    <property type="entry name" value="AMP_BINDING"/>
    <property type="match status" value="3"/>
</dbReference>
<dbReference type="FunFam" id="1.10.1200.10:FF:000016">
    <property type="entry name" value="Non-ribosomal peptide synthase"/>
    <property type="match status" value="1"/>
</dbReference>
<dbReference type="SUPFAM" id="SSF47336">
    <property type="entry name" value="ACP-like"/>
    <property type="match status" value="2"/>
</dbReference>
<dbReference type="InterPro" id="IPR000873">
    <property type="entry name" value="AMP-dep_synth/lig_dom"/>
</dbReference>
<sequence length="2656" mass="289288">YNIPSALHLDGPLDRSALERSFRELLQRHESLRTTFHSHADEPVQRFRATADFALDVQDLEQLAPDVREAEARRLAGAEALRPFDLAKGPLLRASLLRLAEHKHVLLVTMHHIVSDGWSMGILVRELGALYRAFSAGLGSPLATLPLQYADYALWQRAWLQGDALERQRSWWRQHLTGAPRALELPTDFPRPAVQSFAGASVPFLLPPELSNGLQTLAQRHGATLFMALLASTQALLSRHSGQDDIVIGSPIAGRRFAELEGLIGFFVNTLALRSRLDDSPTFVELLGRVRESTLGAYAHQDIPFEKLVEELQPQRDMSRSPLFQVMLMLQNAPRSEEGAQPDALSLRPVEQDGSTSSKFDLSFVFTHSPQGLAGSVTYSTALFREDSIRRLVGHLHVLLEAAVRAPETRVHDLPLLPPAERQQVLLAWNDTARHFDAPRVHARFEAQATRTPDAVALVAGEERLTYRELHQRVLRLSHRLQALGVRPDEPVALCARRAPDMVVAMLAILHAGGAYLPLDPGYPSDRLAWMLRDSRARVLVTQRSLRDAVPADGLDVVFIEETGDGEAAHAPGAALPATLAYVIYTSGSTGRPKGVMVPHHTLSNYLEAMDAVLGTSTPGTWLAVTSISFDIHVLELLWTLTRGFQVVLHDEQAVARDGALPLAQLLRRHAITHLQCTPAFARSLVLAPDSVTALGALRHLFVGGEALPGALARQLREAVPSAVLRNMYGPTETTVYSSVHAVTGDALPATVSIGAPIANTRMYVLDPRGQPVPVGVPGELFIAGDGVVRGYLARPELTAERFVPDAFSGDPGARMYRTGDLARWRSDGTLDFLGRSDFQVKMRGFRIEPGEVEAVLVRHPDVLQAVAGARLDASGDGRLVAWVVLRDGHTLEPAALRDFARQHLPEHLVPSLFMALDAFPLTPNGKVDRKALPLPEAPVSTAGYVAPRTPTEEKVTELWAQVLRVPRVGATDHFFELGGHSLLATQLVSRLRATFGVELPLKALFEGPTVAEVAMRIDAALQSGQLAAAPPLQRAPSSDALPASYSQHRVWLLDQLAPGGTAFNMPMALRLSGALDVEALRHALEALVHRHDALRTTFRATAEGPIQVIAPPGSLTLEPIDLRSLPADAREAEAQRRSDAEALRPFDLATGPLLRVSLLVLDAGEHVLLLTLHHIISDGWSMSVMVREVVELYRAFATHTPASLPPLSLQFADYAAWQRQWLQGDVLEEQLTWWRRQLDGAPQTLELPTDRPRAPHASLRAGLLPVALPLALSEAVEALCRREGVTPFMFLLAAFQVLLARYSGQDDISVGSPVAGRNRAELEGLIGFFLNTLVLRTRLDGDPTVRELLARVRATALDAFAHQHVPFEQLQPMRDLHQAPLFQVMFILQNTPPAELSVPGLTFRALPSRGRAAKFDLTLALSRTERGFTGTLEYAQDFYDASTAERLMHHLRVLVEALVAAPERRLSALPLLTEAERQQVLVDWNATRADFPEACVHSLFEAQVRRAPDARAATFEGAHLTYAELDARANQVAHALRRRGVGPEVRVALSMERSLDVVIGLLGILKAGGAWVPVDPLLPSERRAFMLEDSGARVLLTQAALRDRFPEPHRTSALCLDAERDVLAQERTDAPACGVTPRHLAYLLYTSGSTGLPKGTLVEHRSVANLVTHEAVAYGIGPGDRVLQFANLSFDLSVEEIFTTLCAGATLVLAPMEKLMPGSPLQQLLREQALTVISLTPAALAATPADGLPALRTVISGGEALPADVVARWASGRRLLNTYGPTEATVVATLTDCVADGRVPAIGRPLANVRAYVLDARGEPVPVGVRGELYLGGVGVTRGYAGRPELTAERFVPDAFSGEAGARLYRTGDVVRWREDGTLEFVGRADAQVKVRGFRIELGEVEAVLRAAPTVKDAVVLVREDVPGDRRLVAYVVADATDASALREHLKQHLPEYMVPAAFVALPALPLTANGKVDRKALPAPDFAGDDREHVPPRTGTEERLAGLWRPLLGVTRVGATDSFFDLGGHSLLATQAISRIREAFGVELPLRALFDAPTVEGLAARIDAALEGRGMPTPSRRREGPALSVPLLPLEEVAAREVARPAPVEPSEDSANVRPLTDAERRQVLVEWNATATDFPRDATLHGLIEAQVERTPDAVALAFEGRTLTYRELDARANQLAHALIARGVGPEVRVGLLLERSLELVVALLATLKAGGAYVPFDPAYPAQRLTWMLEDAHPAVLLAQEHLLSRLPSHDAQVLCIDTQWEDIALQPRHAPSARATADGLAYVIFTSGSTGRPKGAMNAHGPVVNRLLWMQSAYSLQPHDVVLQKTPFSFDVSVWEFFWPLMTGARLGVAKPGGHQDPAYLARLISEAGVTTLHFVPSMLQVFLEEPGLEACTSLRRVVCSGEALPVELAERCLRRLPWAGLHNLYGPTEAAVDVTFHQCLPGESRRSVPIGRPVANTQIRLLDSRLEPVPVGVPGELFIGGVQVGRGYLGRPELTAERFIPDAFSDMPGARLYRTGDVARWLPDGAIEYVGRADFQVKVRGLRIELGEIEAALEQHPGVRQAVVVAREDVAGDKRLVAYVVRSSGSEPVEVGALRSRLHEKLPEYMVPSAFVVLEALPLTPSGKVDRKALPAPEASQVRIPTRPPRTDT</sequence>
<name>A0A7Y4NWZ8_9BACT</name>
<keyword evidence="4" id="KW-0597">Phosphoprotein</keyword>
<dbReference type="RefSeq" id="WP_171438365.1">
    <property type="nucleotide sequence ID" value="NZ_JABFJV010000383.1"/>
</dbReference>
<dbReference type="FunFam" id="3.30.300.30:FF:000010">
    <property type="entry name" value="Enterobactin synthetase component F"/>
    <property type="match status" value="3"/>
</dbReference>
<evidence type="ECO:0000256" key="2">
    <source>
        <dbReference type="ARBA" id="ARBA00006432"/>
    </source>
</evidence>
<dbReference type="SUPFAM" id="SSF56801">
    <property type="entry name" value="Acetyl-CoA synthetase-like"/>
    <property type="match status" value="3"/>
</dbReference>
<dbReference type="FunFam" id="3.40.50.980:FF:000001">
    <property type="entry name" value="Non-ribosomal peptide synthetase"/>
    <property type="match status" value="3"/>
</dbReference>
<comment type="cofactor">
    <cofactor evidence="1">
        <name>pantetheine 4'-phosphate</name>
        <dbReference type="ChEBI" id="CHEBI:47942"/>
    </cofactor>
</comment>
<dbReference type="GO" id="GO:0044550">
    <property type="term" value="P:secondary metabolite biosynthetic process"/>
    <property type="evidence" value="ECO:0007669"/>
    <property type="project" value="UniProtKB-ARBA"/>
</dbReference>
<gene>
    <name evidence="7" type="ORF">HMI49_37525</name>
</gene>
<feature type="domain" description="Carrier" evidence="6">
    <location>
        <begin position="1993"/>
        <end position="2068"/>
    </location>
</feature>
<dbReference type="Gene3D" id="3.30.559.10">
    <property type="entry name" value="Chloramphenicol acetyltransferase-like domain"/>
    <property type="match status" value="2"/>
</dbReference>
<reference evidence="7 8" key="1">
    <citation type="submission" date="2020-05" db="EMBL/GenBank/DDBJ databases">
        <authorList>
            <person name="Whitworth D."/>
        </authorList>
    </citation>
    <scope>NUCLEOTIDE SEQUENCE [LARGE SCALE GENOMIC DNA]</scope>
    <source>
        <strain evidence="7 8">AB043B</strain>
    </source>
</reference>
<dbReference type="InterPro" id="IPR045851">
    <property type="entry name" value="AMP-bd_C_sf"/>
</dbReference>
<dbReference type="GO" id="GO:0003824">
    <property type="term" value="F:catalytic activity"/>
    <property type="evidence" value="ECO:0007669"/>
    <property type="project" value="InterPro"/>
</dbReference>
<proteinExistence type="inferred from homology"/>
<dbReference type="InterPro" id="IPR010071">
    <property type="entry name" value="AA_adenyl_dom"/>
</dbReference>
<dbReference type="PROSITE" id="PS00012">
    <property type="entry name" value="PHOSPHOPANTETHEINE"/>
    <property type="match status" value="2"/>
</dbReference>
<keyword evidence="3" id="KW-0596">Phosphopantetheine</keyword>
<dbReference type="NCBIfam" id="TIGR01733">
    <property type="entry name" value="AA-adenyl-dom"/>
    <property type="match status" value="3"/>
</dbReference>
<dbReference type="EMBL" id="JABFJV010000383">
    <property type="protein sequence ID" value="NOK38903.1"/>
    <property type="molecule type" value="Genomic_DNA"/>
</dbReference>
<evidence type="ECO:0000313" key="8">
    <source>
        <dbReference type="Proteomes" id="UP000563426"/>
    </source>
</evidence>
<evidence type="ECO:0000256" key="4">
    <source>
        <dbReference type="ARBA" id="ARBA00022553"/>
    </source>
</evidence>
<dbReference type="CDD" id="cd19531">
    <property type="entry name" value="LCL_NRPS-like"/>
    <property type="match status" value="2"/>
</dbReference>
<dbReference type="FunFam" id="3.30.559.10:FF:000012">
    <property type="entry name" value="Non-ribosomal peptide synthetase"/>
    <property type="match status" value="1"/>
</dbReference>